<dbReference type="Proteomes" id="UP000054859">
    <property type="component" value="Unassembled WGS sequence"/>
</dbReference>
<reference evidence="3 5" key="2">
    <citation type="submission" date="2018-12" db="EMBL/GenBank/DDBJ databases">
        <authorList>
            <consortium name="Pathogen Informatics"/>
        </authorList>
    </citation>
    <scope>NUCLEOTIDE SEQUENCE [LARGE SCALE GENOMIC DNA]</scope>
    <source>
        <strain evidence="3 5">NCTC12735</strain>
        <plasmid evidence="5">8</plasmid>
    </source>
</reference>
<organism evidence="2 4">
    <name type="scientific">Legionella adelaidensis</name>
    <dbReference type="NCBI Taxonomy" id="45056"/>
    <lineage>
        <taxon>Bacteria</taxon>
        <taxon>Pseudomonadati</taxon>
        <taxon>Pseudomonadota</taxon>
        <taxon>Gammaproteobacteria</taxon>
        <taxon>Legionellales</taxon>
        <taxon>Legionellaceae</taxon>
        <taxon>Legionella</taxon>
    </lineage>
</organism>
<evidence type="ECO:0000313" key="5">
    <source>
        <dbReference type="Proteomes" id="UP000281170"/>
    </source>
</evidence>
<sequence>MQNNRDNPLNMFSNLTAPYASLLEKYFTTMPMLKPENFFQMPDNDLLEKQLHMFIHNGHVTLEYFKEISLSMAKSLAPLQNQFGGKNTSNQKASSESRNIPIETEGKSKKSKAKSANGKKTSTKKAPSAKLAKHESTPKTKPQAKKGKSAEQGKKEDPYALGARVQGLQSSPMQSSQDKNKKQGM</sequence>
<dbReference type="EMBL" id="LNKA01000019">
    <property type="protein sequence ID" value="KTC64875.1"/>
    <property type="molecule type" value="Genomic_DNA"/>
</dbReference>
<feature type="compositionally biased region" description="Low complexity" evidence="1">
    <location>
        <begin position="114"/>
        <end position="130"/>
    </location>
</feature>
<accession>A0A0W0R1L8</accession>
<proteinExistence type="predicted"/>
<feature type="compositionally biased region" description="Polar residues" evidence="1">
    <location>
        <begin position="83"/>
        <end position="98"/>
    </location>
</feature>
<dbReference type="KEGG" id="ladl:NCTC12735_00187"/>
<name>A0A0W0R1L8_9GAMM</name>
<keyword evidence="4" id="KW-1185">Reference proteome</keyword>
<reference evidence="2 4" key="1">
    <citation type="submission" date="2015-11" db="EMBL/GenBank/DDBJ databases">
        <title>Identification of large and diverse effector repertoires of 38 Legionella species.</title>
        <authorList>
            <person name="Burstein D."/>
            <person name="Amaro F."/>
            <person name="Zusman T."/>
            <person name="Lifshitz Z."/>
            <person name="Cohen O."/>
            <person name="Gilbert J.A."/>
            <person name="Pupko T."/>
            <person name="Shuman H.A."/>
            <person name="Segal G."/>
        </authorList>
    </citation>
    <scope>NUCLEOTIDE SEQUENCE [LARGE SCALE GENOMIC DNA]</scope>
    <source>
        <strain evidence="2 4">1762-AUS-E</strain>
    </source>
</reference>
<dbReference type="OrthoDB" id="5654259at2"/>
<evidence type="ECO:0000313" key="2">
    <source>
        <dbReference type="EMBL" id="KTC64875.1"/>
    </source>
</evidence>
<dbReference type="EMBL" id="LR134417">
    <property type="protein sequence ID" value="VEH82954.1"/>
    <property type="molecule type" value="Genomic_DNA"/>
</dbReference>
<feature type="region of interest" description="Disordered" evidence="1">
    <location>
        <begin position="83"/>
        <end position="185"/>
    </location>
</feature>
<gene>
    <name evidence="2" type="ORF">Lade_2169</name>
    <name evidence="3" type="ORF">NCTC12735_00187</name>
</gene>
<keyword evidence="3" id="KW-0614">Plasmid</keyword>
<dbReference type="PATRIC" id="fig|45056.6.peg.2243"/>
<evidence type="ECO:0000313" key="4">
    <source>
        <dbReference type="Proteomes" id="UP000054859"/>
    </source>
</evidence>
<evidence type="ECO:0000256" key="1">
    <source>
        <dbReference type="SAM" id="MobiDB-lite"/>
    </source>
</evidence>
<feature type="compositionally biased region" description="Polar residues" evidence="1">
    <location>
        <begin position="167"/>
        <end position="177"/>
    </location>
</feature>
<geneLocation type="plasmid" evidence="3 5">
    <name>8</name>
</geneLocation>
<dbReference type="Proteomes" id="UP000281170">
    <property type="component" value="Plasmid 8"/>
</dbReference>
<dbReference type="RefSeq" id="WP_058463208.1">
    <property type="nucleotide sequence ID" value="NZ_CAAAHS010000001.1"/>
</dbReference>
<protein>
    <submittedName>
        <fullName evidence="2">Uncharacterized protein</fullName>
    </submittedName>
</protein>
<evidence type="ECO:0000313" key="3">
    <source>
        <dbReference type="EMBL" id="VEH82954.1"/>
    </source>
</evidence>
<feature type="compositionally biased region" description="Basic and acidic residues" evidence="1">
    <location>
        <begin position="148"/>
        <end position="158"/>
    </location>
</feature>
<dbReference type="AlphaFoldDB" id="A0A0W0R1L8"/>